<keyword evidence="3" id="KW-1185">Reference proteome</keyword>
<accession>A0AAV7NBU0</accession>
<evidence type="ECO:0000313" key="3">
    <source>
        <dbReference type="Proteomes" id="UP001066276"/>
    </source>
</evidence>
<dbReference type="EMBL" id="JANPWB010000012">
    <property type="protein sequence ID" value="KAJ1112144.1"/>
    <property type="molecule type" value="Genomic_DNA"/>
</dbReference>
<dbReference type="AlphaFoldDB" id="A0AAV7NBU0"/>
<feature type="region of interest" description="Disordered" evidence="1">
    <location>
        <begin position="98"/>
        <end position="157"/>
    </location>
</feature>
<gene>
    <name evidence="2" type="ORF">NDU88_000412</name>
</gene>
<feature type="non-terminal residue" evidence="2">
    <location>
        <position position="1"/>
    </location>
</feature>
<name>A0AAV7NBU0_PLEWA</name>
<proteinExistence type="predicted"/>
<feature type="non-terminal residue" evidence="2">
    <location>
        <position position="174"/>
    </location>
</feature>
<evidence type="ECO:0000256" key="1">
    <source>
        <dbReference type="SAM" id="MobiDB-lite"/>
    </source>
</evidence>
<reference evidence="2" key="1">
    <citation type="journal article" date="2022" name="bioRxiv">
        <title>Sequencing and chromosome-scale assembly of the giantPleurodeles waltlgenome.</title>
        <authorList>
            <person name="Brown T."/>
            <person name="Elewa A."/>
            <person name="Iarovenko S."/>
            <person name="Subramanian E."/>
            <person name="Araus A.J."/>
            <person name="Petzold A."/>
            <person name="Susuki M."/>
            <person name="Suzuki K.-i.T."/>
            <person name="Hayashi T."/>
            <person name="Toyoda A."/>
            <person name="Oliveira C."/>
            <person name="Osipova E."/>
            <person name="Leigh N.D."/>
            <person name="Simon A."/>
            <person name="Yun M.H."/>
        </authorList>
    </citation>
    <scope>NUCLEOTIDE SEQUENCE</scope>
    <source>
        <strain evidence="2">20211129_DDA</strain>
        <tissue evidence="2">Liver</tissue>
    </source>
</reference>
<evidence type="ECO:0000313" key="2">
    <source>
        <dbReference type="EMBL" id="KAJ1112144.1"/>
    </source>
</evidence>
<dbReference type="Proteomes" id="UP001066276">
    <property type="component" value="Chromosome 8"/>
</dbReference>
<feature type="compositionally biased region" description="Gly residues" evidence="1">
    <location>
        <begin position="116"/>
        <end position="125"/>
    </location>
</feature>
<comment type="caution">
    <text evidence="2">The sequence shown here is derived from an EMBL/GenBank/DDBJ whole genome shotgun (WGS) entry which is preliminary data.</text>
</comment>
<protein>
    <submittedName>
        <fullName evidence="2">Uncharacterized protein</fullName>
    </submittedName>
</protein>
<sequence>WRRSALRPSEGPDCDSACARLHSGAFVRPALQSLGYLAPSLRSGEHLGQCLQPRSWSTFKRDLNGGRELAALSASTLPQPSRARAVAREHASVRITEAWTRPLGARRSDTTEDGPLSGGAGGGTATGLKGLNSAGCREARGEVGPDEPMQRASAFSDAVMHSTLQLADATEVGP</sequence>
<organism evidence="2 3">
    <name type="scientific">Pleurodeles waltl</name>
    <name type="common">Iberian ribbed newt</name>
    <dbReference type="NCBI Taxonomy" id="8319"/>
    <lineage>
        <taxon>Eukaryota</taxon>
        <taxon>Metazoa</taxon>
        <taxon>Chordata</taxon>
        <taxon>Craniata</taxon>
        <taxon>Vertebrata</taxon>
        <taxon>Euteleostomi</taxon>
        <taxon>Amphibia</taxon>
        <taxon>Batrachia</taxon>
        <taxon>Caudata</taxon>
        <taxon>Salamandroidea</taxon>
        <taxon>Salamandridae</taxon>
        <taxon>Pleurodelinae</taxon>
        <taxon>Pleurodeles</taxon>
    </lineage>
</organism>